<feature type="signal peptide" evidence="8">
    <location>
        <begin position="1"/>
        <end position="22"/>
    </location>
</feature>
<accession>A0A0U1SBW3</accession>
<dbReference type="PROSITE" id="PS51862">
    <property type="entry name" value="BSPN_CSAB"/>
    <property type="match status" value="1"/>
</dbReference>
<protein>
    <submittedName>
        <fullName evidence="10">Neurotoxin KTx4</fullName>
    </submittedName>
</protein>
<dbReference type="GO" id="GO:0015459">
    <property type="term" value="F:potassium channel regulator activity"/>
    <property type="evidence" value="ECO:0007669"/>
    <property type="project" value="UniProtKB-KW"/>
</dbReference>
<comment type="caution">
    <text evidence="7">Lacks conserved residue(s) required for the propagation of feature annotation.</text>
</comment>
<dbReference type="PROSITE" id="PS51257">
    <property type="entry name" value="PROKAR_LIPOPROTEIN"/>
    <property type="match status" value="1"/>
</dbReference>
<dbReference type="InterPro" id="IPR029237">
    <property type="entry name" value="Long_scorpion_toxin_alpha/beta"/>
</dbReference>
<dbReference type="GO" id="GO:0005576">
    <property type="term" value="C:extracellular region"/>
    <property type="evidence" value="ECO:0007669"/>
    <property type="project" value="UniProtKB-SubCell"/>
</dbReference>
<name>A0A0U1SBW3_LYCMC</name>
<keyword evidence="8" id="KW-0732">Signal</keyword>
<keyword evidence="6" id="KW-1015">Disulfide bond</keyword>
<evidence type="ECO:0000313" key="10">
    <source>
        <dbReference type="EMBL" id="ABY26659.1"/>
    </source>
</evidence>
<feature type="chain" id="PRO_5006829177" evidence="8">
    <location>
        <begin position="23"/>
        <end position="96"/>
    </location>
</feature>
<organism evidence="10">
    <name type="scientific">Lychas mucronatus</name>
    <name type="common">Chinese swimming scorpion</name>
    <dbReference type="NCBI Taxonomy" id="172552"/>
    <lineage>
        <taxon>Eukaryota</taxon>
        <taxon>Metazoa</taxon>
        <taxon>Ecdysozoa</taxon>
        <taxon>Arthropoda</taxon>
        <taxon>Chelicerata</taxon>
        <taxon>Arachnida</taxon>
        <taxon>Scorpiones</taxon>
        <taxon>Buthida</taxon>
        <taxon>Buthoidea</taxon>
        <taxon>Buthidae</taxon>
        <taxon>Lychas</taxon>
    </lineage>
</organism>
<dbReference type="Pfam" id="PF14866">
    <property type="entry name" value="Scorpion_toxin_alpha-beta"/>
    <property type="match status" value="1"/>
</dbReference>
<keyword evidence="10" id="KW-0528">Neurotoxin</keyword>
<evidence type="ECO:0000259" key="9">
    <source>
        <dbReference type="PROSITE" id="PS51862"/>
    </source>
</evidence>
<evidence type="ECO:0000256" key="5">
    <source>
        <dbReference type="ARBA" id="ARBA00022872"/>
    </source>
</evidence>
<evidence type="ECO:0000256" key="8">
    <source>
        <dbReference type="SAM" id="SignalP"/>
    </source>
</evidence>
<evidence type="ECO:0000256" key="6">
    <source>
        <dbReference type="ARBA" id="ARBA00023157"/>
    </source>
</evidence>
<keyword evidence="5" id="KW-0872">Ion channel impairing toxin</keyword>
<comment type="subcellular location">
    <subcellularLocation>
        <location evidence="1">Secreted</location>
    </subcellularLocation>
</comment>
<evidence type="ECO:0000256" key="3">
    <source>
        <dbReference type="ARBA" id="ARBA00022656"/>
    </source>
</evidence>
<evidence type="ECO:0000256" key="2">
    <source>
        <dbReference type="ARBA" id="ARBA00022525"/>
    </source>
</evidence>
<evidence type="ECO:0000256" key="4">
    <source>
        <dbReference type="ARBA" id="ARBA00022773"/>
    </source>
</evidence>
<proteinExistence type="evidence at transcript level"/>
<reference evidence="10" key="1">
    <citation type="submission" date="2007-09" db="EMBL/GenBank/DDBJ databases">
        <title>Toxic transcriptome analysis of Lychas mucronatus: molecular mechanisms regulating diversity of scorpion venom peptides.</title>
        <authorList>
            <person name="Li W."/>
            <person name="Ma Y."/>
            <person name="Cao Z."/>
        </authorList>
    </citation>
    <scope>NUCLEOTIDE SEQUENCE</scope>
    <source>
        <tissue evidence="10">Venom gland</tissue>
    </source>
</reference>
<dbReference type="EMBL" id="EU163850">
    <property type="protein sequence ID" value="ABY26659.1"/>
    <property type="molecule type" value="mRNA"/>
</dbReference>
<evidence type="ECO:0000256" key="1">
    <source>
        <dbReference type="ARBA" id="ARBA00004613"/>
    </source>
</evidence>
<keyword evidence="3 7" id="KW-0800">Toxin</keyword>
<dbReference type="GO" id="GO:0090729">
    <property type="term" value="F:toxin activity"/>
    <property type="evidence" value="ECO:0007669"/>
    <property type="project" value="UniProtKB-UniRule"/>
</dbReference>
<feature type="domain" description="BetaSPN-type CS-alpha/beta" evidence="9">
    <location>
        <begin position="56"/>
        <end position="93"/>
    </location>
</feature>
<sequence length="96" mass="10791">MQAKRTILLLLLLGMVALSSCGLREKHVQGLVNKFVPAGIIKNLLQAGIHKVAKMQYGCPIIKDYCSFHCNDLEKHEGYCHGTKCKCNIPNQYELF</sequence>
<dbReference type="AlphaFoldDB" id="A0A0U1SBW3"/>
<keyword evidence="2" id="KW-0964">Secreted</keyword>
<keyword evidence="4" id="KW-0632">Potassium channel impairing toxin</keyword>
<evidence type="ECO:0000256" key="7">
    <source>
        <dbReference type="PROSITE-ProRule" id="PRU01209"/>
    </source>
</evidence>